<feature type="transmembrane region" description="Helical" evidence="1">
    <location>
        <begin position="97"/>
        <end position="119"/>
    </location>
</feature>
<dbReference type="PANTHER" id="PTHR39556:SF1">
    <property type="entry name" value="PROTEIN, PUTATIVE-RELATED"/>
    <property type="match status" value="1"/>
</dbReference>
<keyword evidence="1" id="KW-1133">Transmembrane helix</keyword>
<reference evidence="2" key="2">
    <citation type="journal article" date="2021" name="PeerJ">
        <title>Extensive microbial diversity within the chicken gut microbiome revealed by metagenomics and culture.</title>
        <authorList>
            <person name="Gilroy R."/>
            <person name="Ravi A."/>
            <person name="Getino M."/>
            <person name="Pursley I."/>
            <person name="Horton D.L."/>
            <person name="Alikhan N.F."/>
            <person name="Baker D."/>
            <person name="Gharbi K."/>
            <person name="Hall N."/>
            <person name="Watson M."/>
            <person name="Adriaenssens E.M."/>
            <person name="Foster-Nyarko E."/>
            <person name="Jarju S."/>
            <person name="Secka A."/>
            <person name="Antonio M."/>
            <person name="Oren A."/>
            <person name="Chaudhuri R.R."/>
            <person name="La Ragione R."/>
            <person name="Hildebrand F."/>
            <person name="Pallen M.J."/>
        </authorList>
    </citation>
    <scope>NUCLEOTIDE SEQUENCE</scope>
    <source>
        <strain evidence="2">7463</strain>
    </source>
</reference>
<evidence type="ECO:0000256" key="1">
    <source>
        <dbReference type="SAM" id="Phobius"/>
    </source>
</evidence>
<gene>
    <name evidence="2" type="ORF">IAC56_06195</name>
</gene>
<feature type="transmembrane region" description="Helical" evidence="1">
    <location>
        <begin position="214"/>
        <end position="233"/>
    </location>
</feature>
<evidence type="ECO:0000313" key="2">
    <source>
        <dbReference type="EMBL" id="HIU37846.1"/>
    </source>
</evidence>
<keyword evidence="1" id="KW-0472">Membrane</keyword>
<accession>A0A9D1IJJ7</accession>
<feature type="transmembrane region" description="Helical" evidence="1">
    <location>
        <begin position="239"/>
        <end position="259"/>
    </location>
</feature>
<evidence type="ECO:0000313" key="3">
    <source>
        <dbReference type="Proteomes" id="UP000824083"/>
    </source>
</evidence>
<proteinExistence type="predicted"/>
<name>A0A9D1IJJ7_9BURK</name>
<reference evidence="2" key="1">
    <citation type="submission" date="2020-10" db="EMBL/GenBank/DDBJ databases">
        <authorList>
            <person name="Gilroy R."/>
        </authorList>
    </citation>
    <scope>NUCLEOTIDE SEQUENCE</scope>
    <source>
        <strain evidence="2">7463</strain>
    </source>
</reference>
<dbReference type="AlphaFoldDB" id="A0A9D1IJJ7"/>
<feature type="transmembrane region" description="Helical" evidence="1">
    <location>
        <begin position="385"/>
        <end position="404"/>
    </location>
</feature>
<feature type="transmembrane region" description="Helical" evidence="1">
    <location>
        <begin position="307"/>
        <end position="325"/>
    </location>
</feature>
<dbReference type="EMBL" id="DVMY01000095">
    <property type="protein sequence ID" value="HIU37846.1"/>
    <property type="molecule type" value="Genomic_DNA"/>
</dbReference>
<feature type="transmembrane region" description="Helical" evidence="1">
    <location>
        <begin position="346"/>
        <end position="365"/>
    </location>
</feature>
<dbReference type="InterPro" id="IPR007294">
    <property type="entry name" value="DUF401"/>
</dbReference>
<comment type="caution">
    <text evidence="2">The sequence shown here is derived from an EMBL/GenBank/DDBJ whole genome shotgun (WGS) entry which is preliminary data.</text>
</comment>
<dbReference type="Proteomes" id="UP000824083">
    <property type="component" value="Unassembled WGS sequence"/>
</dbReference>
<feature type="transmembrane region" description="Helical" evidence="1">
    <location>
        <begin position="175"/>
        <end position="194"/>
    </location>
</feature>
<dbReference type="Pfam" id="PF04165">
    <property type="entry name" value="DUF401"/>
    <property type="match status" value="1"/>
</dbReference>
<keyword evidence="1" id="KW-0812">Transmembrane</keyword>
<dbReference type="PANTHER" id="PTHR39556">
    <property type="entry name" value="PROTEIN, PUTATIVE-RELATED"/>
    <property type="match status" value="1"/>
</dbReference>
<organism evidence="2 3">
    <name type="scientific">Candidatus Aphodousia faecigallinarum</name>
    <dbReference type="NCBI Taxonomy" id="2840677"/>
    <lineage>
        <taxon>Bacteria</taxon>
        <taxon>Pseudomonadati</taxon>
        <taxon>Pseudomonadota</taxon>
        <taxon>Betaproteobacteria</taxon>
        <taxon>Burkholderiales</taxon>
        <taxon>Sutterellaceae</taxon>
        <taxon>Sutterellaceae incertae sedis</taxon>
        <taxon>Candidatus Aphodousia</taxon>
    </lineage>
</organism>
<protein>
    <submittedName>
        <fullName evidence="2">DUF401 family protein</fullName>
    </submittedName>
</protein>
<feature type="transmembrane region" description="Helical" evidence="1">
    <location>
        <begin position="271"/>
        <end position="287"/>
    </location>
</feature>
<sequence length="409" mass="44589">MIFLIITVAMVITLFLLRRRQPIGIAILTGGLFIWLCTDPTFGELTGAVTQMLSLPRNYDLVFALYLVICLEIELRKSGCLAGMVEALSRMFSSRRFTLAVMPAFLGLLPSIGGARFSAPIVEEAAKGFDAKAQDKAAINFWFRHIFEFSSPLVPGMILACGIAGVKIGDLIVHLGWLTIVAFLLGWIVMVRGLKETSAIKKEITVEEAKRHNLDFILALTPVIANVVLMVAFGLQASVSMVIVVVAMIPILMAFNRYVSVKEIFIGALDYKMFANVICILLFIALLDKTGVLAQLVAAFEASPLPIPVIIGILSFIIGLLTGISQGHVAIMMPIVAGLSMGDLDLVGVAMVFGVAGQMITPTHLCLTITVDYFKSDFFKTLKPVLMAQIPLSVLFIVVSYFTWGRSFF</sequence>